<dbReference type="GO" id="GO:0005737">
    <property type="term" value="C:cytoplasm"/>
    <property type="evidence" value="ECO:0007669"/>
    <property type="project" value="UniProtKB-SubCell"/>
</dbReference>
<dbReference type="Pfam" id="PF01397">
    <property type="entry name" value="Terpene_synth"/>
    <property type="match status" value="1"/>
</dbReference>
<comment type="pathway">
    <text evidence="4">Secondary metabolite biosynthesis; terpenoid biosynthesis.</text>
</comment>
<evidence type="ECO:0000256" key="2">
    <source>
        <dbReference type="ARBA" id="ARBA00001946"/>
    </source>
</evidence>
<evidence type="ECO:0000256" key="5">
    <source>
        <dbReference type="ARBA" id="ARBA00006333"/>
    </source>
</evidence>
<evidence type="ECO:0000256" key="3">
    <source>
        <dbReference type="ARBA" id="ARBA00004496"/>
    </source>
</evidence>
<comment type="cofactor">
    <cofactor evidence="1">
        <name>Mn(2+)</name>
        <dbReference type="ChEBI" id="CHEBI:29035"/>
    </cofactor>
</comment>
<proteinExistence type="inferred from homology"/>
<dbReference type="FunFam" id="1.10.600.10:FF:000007">
    <property type="entry name" value="Isoprene synthase, chloroplastic"/>
    <property type="match status" value="1"/>
</dbReference>
<comment type="caution">
    <text evidence="13">The sequence shown here is derived from an EMBL/GenBank/DDBJ whole genome shotgun (WGS) entry which is preliminary data.</text>
</comment>
<evidence type="ECO:0000256" key="7">
    <source>
        <dbReference type="ARBA" id="ARBA00022490"/>
    </source>
</evidence>
<dbReference type="Proteomes" id="UP000823388">
    <property type="component" value="Chromosome 6N"/>
</dbReference>
<keyword evidence="9" id="KW-0460">Magnesium</keyword>
<feature type="domain" description="Terpene synthase N-terminal" evidence="11">
    <location>
        <begin position="25"/>
        <end position="192"/>
    </location>
</feature>
<comment type="cofactor">
    <cofactor evidence="2">
        <name>Mg(2+)</name>
        <dbReference type="ChEBI" id="CHEBI:18420"/>
    </cofactor>
</comment>
<dbReference type="Gene3D" id="1.50.10.130">
    <property type="entry name" value="Terpene synthase, N-terminal domain"/>
    <property type="match status" value="1"/>
</dbReference>
<comment type="subcellular location">
    <subcellularLocation>
        <location evidence="3">Cytoplasm</location>
    </subcellularLocation>
</comment>
<sequence>MAPASVDHDQKAEELRKATTFHPSLWGDFFLTYQPPTAPQHEYMKERAVVLREDVRKIVNGSTDLRETMDLIITLQRLGLDYYYENEIDKLLQDIHNLDYNDKDLNLVSLRFYLLRKNNYDVSSDVFLNFKIQDGNFAIADTRSLLSLYNAAYLRRHGDKVLDEAISFTRCCLQDIVEHSESPFAKEVSSSLHTPLFRRVGILEARNYIPIYEKEATRNEAILEYAKLNFYLQQLVFCEELKHCTMWWKEFLVKSKMTFVRDRIVEVYFWMNGACYDPPYSHSRIILTKITSLVTILDDMFDTYGTTEECIKFAEAINRWNESAVPLLPEYMKGFYLFLLETFYSFEDELGPEKSYRVLYLKEAMKRLVQQYSKEVEWRDEDYVPETMCEHLQVSMESIGSVALACAAYVGMGDVITKGTLEWVLSYPQFLTSFGVFVRLSNDLVSTKREQTADHSASTVHCYMKEHGTTMNDACEKIKELTEDLWKDMLEQCLALKGLPKVVPRTVFDFSRTTDNMYKNCDAFTSSQALKQMIELLFVEPIPE</sequence>
<keyword evidence="7" id="KW-0963">Cytoplasm</keyword>
<evidence type="ECO:0000259" key="11">
    <source>
        <dbReference type="Pfam" id="PF01397"/>
    </source>
</evidence>
<evidence type="ECO:0000256" key="1">
    <source>
        <dbReference type="ARBA" id="ARBA00001936"/>
    </source>
</evidence>
<dbReference type="SUPFAM" id="SSF48576">
    <property type="entry name" value="Terpenoid synthases"/>
    <property type="match status" value="1"/>
</dbReference>
<dbReference type="InterPro" id="IPR050148">
    <property type="entry name" value="Terpene_synthase-like"/>
</dbReference>
<comment type="similarity">
    <text evidence="5">Belongs to the terpene synthase family.</text>
</comment>
<dbReference type="InterPro" id="IPR034741">
    <property type="entry name" value="Terpene_cyclase-like_1_C"/>
</dbReference>
<evidence type="ECO:0000256" key="9">
    <source>
        <dbReference type="ARBA" id="ARBA00022842"/>
    </source>
</evidence>
<protein>
    <submittedName>
        <fullName evidence="13">Uncharacterized protein</fullName>
    </submittedName>
</protein>
<evidence type="ECO:0000256" key="6">
    <source>
        <dbReference type="ARBA" id="ARBA00011245"/>
    </source>
</evidence>
<dbReference type="CDD" id="cd00684">
    <property type="entry name" value="Terpene_cyclase_plant_C1"/>
    <property type="match status" value="1"/>
</dbReference>
<dbReference type="InterPro" id="IPR008949">
    <property type="entry name" value="Isoprenoid_synthase_dom_sf"/>
</dbReference>
<accession>A0A8T0QWS4</accession>
<feature type="domain" description="Terpene synthase metal-binding" evidence="12">
    <location>
        <begin position="250"/>
        <end position="488"/>
    </location>
</feature>
<dbReference type="SFLD" id="SFLDG01019">
    <property type="entry name" value="Terpene_Cyclase_Like_1_C_Termi"/>
    <property type="match status" value="1"/>
</dbReference>
<dbReference type="GO" id="GO:0016102">
    <property type="term" value="P:diterpenoid biosynthetic process"/>
    <property type="evidence" value="ECO:0007669"/>
    <property type="project" value="InterPro"/>
</dbReference>
<organism evidence="13 14">
    <name type="scientific">Panicum virgatum</name>
    <name type="common">Blackwell switchgrass</name>
    <dbReference type="NCBI Taxonomy" id="38727"/>
    <lineage>
        <taxon>Eukaryota</taxon>
        <taxon>Viridiplantae</taxon>
        <taxon>Streptophyta</taxon>
        <taxon>Embryophyta</taxon>
        <taxon>Tracheophyta</taxon>
        <taxon>Spermatophyta</taxon>
        <taxon>Magnoliopsida</taxon>
        <taxon>Liliopsida</taxon>
        <taxon>Poales</taxon>
        <taxon>Poaceae</taxon>
        <taxon>PACMAD clade</taxon>
        <taxon>Panicoideae</taxon>
        <taxon>Panicodae</taxon>
        <taxon>Paniceae</taxon>
        <taxon>Panicinae</taxon>
        <taxon>Panicum</taxon>
        <taxon>Panicum sect. Hiantes</taxon>
    </lineage>
</organism>
<evidence type="ECO:0000259" key="12">
    <source>
        <dbReference type="Pfam" id="PF03936"/>
    </source>
</evidence>
<gene>
    <name evidence="13" type="ORF">PVAP13_6NG192300</name>
</gene>
<dbReference type="InterPro" id="IPR005630">
    <property type="entry name" value="Terpene_synthase_metal-bd"/>
</dbReference>
<evidence type="ECO:0000313" key="13">
    <source>
        <dbReference type="EMBL" id="KAG2577606.1"/>
    </source>
</evidence>
<dbReference type="AlphaFoldDB" id="A0A8T0QWS4"/>
<evidence type="ECO:0000313" key="14">
    <source>
        <dbReference type="Proteomes" id="UP000823388"/>
    </source>
</evidence>
<keyword evidence="8" id="KW-0479">Metal-binding</keyword>
<dbReference type="GO" id="GO:0000287">
    <property type="term" value="F:magnesium ion binding"/>
    <property type="evidence" value="ECO:0007669"/>
    <property type="project" value="InterPro"/>
</dbReference>
<evidence type="ECO:0000256" key="4">
    <source>
        <dbReference type="ARBA" id="ARBA00004721"/>
    </source>
</evidence>
<keyword evidence="10" id="KW-0464">Manganese</keyword>
<name>A0A8T0QWS4_PANVG</name>
<dbReference type="InterPro" id="IPR044814">
    <property type="entry name" value="Terpene_cyclase_plant_C1"/>
</dbReference>
<dbReference type="SFLD" id="SFLDS00005">
    <property type="entry name" value="Isoprenoid_Synthase_Type_I"/>
    <property type="match status" value="1"/>
</dbReference>
<dbReference type="PANTHER" id="PTHR31225:SF168">
    <property type="entry name" value="INACTIVE SESQUITHUJENE SYNTHASE"/>
    <property type="match status" value="1"/>
</dbReference>
<keyword evidence="14" id="KW-1185">Reference proteome</keyword>
<dbReference type="Pfam" id="PF03936">
    <property type="entry name" value="Terpene_synth_C"/>
    <property type="match status" value="1"/>
</dbReference>
<dbReference type="OrthoDB" id="1877784at2759"/>
<dbReference type="InterPro" id="IPR036965">
    <property type="entry name" value="Terpene_synth_N_sf"/>
</dbReference>
<dbReference type="GO" id="GO:0010333">
    <property type="term" value="F:terpene synthase activity"/>
    <property type="evidence" value="ECO:0007669"/>
    <property type="project" value="InterPro"/>
</dbReference>
<comment type="subunit">
    <text evidence="6">Monomer.</text>
</comment>
<dbReference type="InterPro" id="IPR001906">
    <property type="entry name" value="Terpene_synth_N"/>
</dbReference>
<dbReference type="SUPFAM" id="SSF48239">
    <property type="entry name" value="Terpenoid cyclases/Protein prenyltransferases"/>
    <property type="match status" value="1"/>
</dbReference>
<dbReference type="InterPro" id="IPR008930">
    <property type="entry name" value="Terpenoid_cyclase/PrenylTrfase"/>
</dbReference>
<dbReference type="Gene3D" id="1.10.600.10">
    <property type="entry name" value="Farnesyl Diphosphate Synthase"/>
    <property type="match status" value="1"/>
</dbReference>
<dbReference type="PANTHER" id="PTHR31225">
    <property type="entry name" value="OS04G0344100 PROTEIN-RELATED"/>
    <property type="match status" value="1"/>
</dbReference>
<evidence type="ECO:0000256" key="10">
    <source>
        <dbReference type="ARBA" id="ARBA00023211"/>
    </source>
</evidence>
<reference evidence="13" key="1">
    <citation type="submission" date="2020-05" db="EMBL/GenBank/DDBJ databases">
        <title>WGS assembly of Panicum virgatum.</title>
        <authorList>
            <person name="Lovell J.T."/>
            <person name="Jenkins J."/>
            <person name="Shu S."/>
            <person name="Juenger T.E."/>
            <person name="Schmutz J."/>
        </authorList>
    </citation>
    <scope>NUCLEOTIDE SEQUENCE</scope>
    <source>
        <strain evidence="13">AP13</strain>
    </source>
</reference>
<evidence type="ECO:0000256" key="8">
    <source>
        <dbReference type="ARBA" id="ARBA00022723"/>
    </source>
</evidence>
<dbReference type="EMBL" id="CM029048">
    <property type="protein sequence ID" value="KAG2577606.1"/>
    <property type="molecule type" value="Genomic_DNA"/>
</dbReference>